<proteinExistence type="predicted"/>
<evidence type="ECO:0000256" key="1">
    <source>
        <dbReference type="PROSITE-ProRule" id="PRU00339"/>
    </source>
</evidence>
<feature type="signal peptide" evidence="2">
    <location>
        <begin position="1"/>
        <end position="19"/>
    </location>
</feature>
<gene>
    <name evidence="3" type="ORF">SPDO_07340</name>
</gene>
<evidence type="ECO:0000313" key="3">
    <source>
        <dbReference type="EMBL" id="OWK33845.1"/>
    </source>
</evidence>
<evidence type="ECO:0000313" key="4">
    <source>
        <dbReference type="Proteomes" id="UP000197290"/>
    </source>
</evidence>
<dbReference type="RefSeq" id="WP_088366041.1">
    <property type="nucleotide sequence ID" value="NZ_NBBI01000001.1"/>
</dbReference>
<feature type="repeat" description="TPR" evidence="1">
    <location>
        <begin position="51"/>
        <end position="84"/>
    </location>
</feature>
<keyword evidence="4" id="KW-1185">Reference proteome</keyword>
<dbReference type="PROSITE" id="PS50005">
    <property type="entry name" value="TPR"/>
    <property type="match status" value="1"/>
</dbReference>
<dbReference type="OrthoDB" id="7583562at2"/>
<feature type="chain" id="PRO_5012851541" evidence="2">
    <location>
        <begin position="20"/>
        <end position="114"/>
    </location>
</feature>
<dbReference type="Proteomes" id="UP000197290">
    <property type="component" value="Unassembled WGS sequence"/>
</dbReference>
<accession>A0A245ZVS5</accession>
<dbReference type="InterPro" id="IPR011990">
    <property type="entry name" value="TPR-like_helical_dom_sf"/>
</dbReference>
<dbReference type="InterPro" id="IPR019734">
    <property type="entry name" value="TPR_rpt"/>
</dbReference>
<dbReference type="AlphaFoldDB" id="A0A245ZVS5"/>
<reference evidence="3 4" key="1">
    <citation type="submission" date="2017-03" db="EMBL/GenBank/DDBJ databases">
        <title>Genome sequence of Sphingomonas dokdonensis DSM 21029.</title>
        <authorList>
            <person name="Poehlein A."/>
            <person name="Wuebbeler J.H."/>
            <person name="Steinbuechel A."/>
            <person name="Daniel R."/>
        </authorList>
    </citation>
    <scope>NUCLEOTIDE SEQUENCE [LARGE SCALE GENOMIC DNA]</scope>
    <source>
        <strain evidence="3 4">DSM 21029</strain>
    </source>
</reference>
<comment type="caution">
    <text evidence="3">The sequence shown here is derived from an EMBL/GenBank/DDBJ whole genome shotgun (WGS) entry which is preliminary data.</text>
</comment>
<organism evidence="3 4">
    <name type="scientific">Sphingomonas dokdonensis</name>
    <dbReference type="NCBI Taxonomy" id="344880"/>
    <lineage>
        <taxon>Bacteria</taxon>
        <taxon>Pseudomonadati</taxon>
        <taxon>Pseudomonadota</taxon>
        <taxon>Alphaproteobacteria</taxon>
        <taxon>Sphingomonadales</taxon>
        <taxon>Sphingomonadaceae</taxon>
        <taxon>Sphingomonas</taxon>
    </lineage>
</organism>
<dbReference type="EMBL" id="NBBI01000001">
    <property type="protein sequence ID" value="OWK33845.1"/>
    <property type="molecule type" value="Genomic_DNA"/>
</dbReference>
<keyword evidence="1" id="KW-0802">TPR repeat</keyword>
<name>A0A245ZVS5_9SPHN</name>
<keyword evidence="2" id="KW-0732">Signal</keyword>
<evidence type="ECO:0000256" key="2">
    <source>
        <dbReference type="SAM" id="SignalP"/>
    </source>
</evidence>
<dbReference type="SUPFAM" id="SSF48452">
    <property type="entry name" value="TPR-like"/>
    <property type="match status" value="1"/>
</dbReference>
<dbReference type="Pfam" id="PF14559">
    <property type="entry name" value="TPR_19"/>
    <property type="match status" value="1"/>
</dbReference>
<dbReference type="Gene3D" id="1.25.40.10">
    <property type="entry name" value="Tetratricopeptide repeat domain"/>
    <property type="match status" value="1"/>
</dbReference>
<protein>
    <submittedName>
        <fullName evidence="3">Tetratricopeptide repeat protein</fullName>
    </submittedName>
</protein>
<sequence length="114" mass="12297">MRVALFVSLAVAAASPALATDRTGYQAIAAGDYQKAEETLVQERRIFPRRPELMINLATVYARTGRTSEAANLYRAALQADAVDMAMPDGMVTSSHDVAQRGLNRLGTTTLAVR</sequence>